<dbReference type="PANTHER" id="PTHR42648">
    <property type="entry name" value="TRANSPOSASE, PUTATIVE-RELATED"/>
    <property type="match status" value="1"/>
</dbReference>
<reference evidence="4" key="1">
    <citation type="submission" date="2018-02" db="EMBL/GenBank/DDBJ databases">
        <authorList>
            <person name="Cohen D.B."/>
            <person name="Kent A.D."/>
        </authorList>
    </citation>
    <scope>NUCLEOTIDE SEQUENCE</scope>
</reference>
<dbReference type="PROSITE" id="PS50994">
    <property type="entry name" value="INTEGRASE"/>
    <property type="match status" value="1"/>
</dbReference>
<dbReference type="Pfam" id="PF00665">
    <property type="entry name" value="rve"/>
    <property type="match status" value="1"/>
</dbReference>
<dbReference type="InterPro" id="IPR039537">
    <property type="entry name" value="Retrotran_Ty1/copia-like"/>
</dbReference>
<dbReference type="EMBL" id="OIVN01003301">
    <property type="protein sequence ID" value="SPD10153.1"/>
    <property type="molecule type" value="Genomic_DNA"/>
</dbReference>
<evidence type="ECO:0000259" key="3">
    <source>
        <dbReference type="PROSITE" id="PS50994"/>
    </source>
</evidence>
<dbReference type="GO" id="GO:0015074">
    <property type="term" value="P:DNA integration"/>
    <property type="evidence" value="ECO:0007669"/>
    <property type="project" value="InterPro"/>
</dbReference>
<protein>
    <recommendedName>
        <fullName evidence="3">Integrase catalytic domain-containing protein</fullName>
    </recommendedName>
</protein>
<dbReference type="PANTHER" id="PTHR42648:SF27">
    <property type="entry name" value="RNA-DIRECTED DNA POLYMERASE"/>
    <property type="match status" value="1"/>
</dbReference>
<dbReference type="Pfam" id="PF07727">
    <property type="entry name" value="RVT_2"/>
    <property type="match status" value="1"/>
</dbReference>
<dbReference type="GO" id="GO:0003676">
    <property type="term" value="F:nucleic acid binding"/>
    <property type="evidence" value="ECO:0007669"/>
    <property type="project" value="InterPro"/>
</dbReference>
<dbReference type="SUPFAM" id="SSF56672">
    <property type="entry name" value="DNA/RNA polymerases"/>
    <property type="match status" value="1"/>
</dbReference>
<dbReference type="InterPro" id="IPR043502">
    <property type="entry name" value="DNA/RNA_pol_sf"/>
</dbReference>
<sequence>MTNFNPLAKILDDNRLTGPNYVDWKRNLIIVLTADKIVYVLNAEPPELALTDATEEQRNAFDKWHEADEMAKCYILASMTNVLQKQCQGLVTAKDMMFHLKEMFGEQSRSARQTAMKNLMSTKMVEGTPVREHVLKMISFINELDMLGAEMDAETKVDAILSSLTDSFNQFIMNYNMNKMDVTLSELLNMLQAAEDLIKKEKPAVMLAEKLESTLKFKPKGKNFKKKGFQSFKKAQEKLSPLLGFSEEGTNLQKGFKETRRLNEGEVILKMGTGATVAATAIGTFCLELSSSRTLVLDECLYVPEFNNKFLASGILQDGLYVISSTDNSVNCVENDNATSVLSLKRKRDVNPTYMWHLRLGHINIDRINRLVKDGPLKLSKVEPYPICEPCLQGKMTKNPFTRKGVRATDVLELIHTDVCGPLTHMARGGFFYFITFIDDHSRYGYLYLMKHKSESFEKFKEFRNEVEKQTGKCIKILRSDRGGEYFLDEFKDYLKDNGIISQPTPPGTPQHNGVAERRNRTLLDMVRSMMSMSELPVSFWGYALETAIYLLNRVPTKSVPNTPYELWTSKKPSLNHIKIWGCPSHVRKSNVDKLGPRSDRCLFIGYPKMSTGFYFYNPSEQKVFVSRNAIFLEEDYSLNESRTKVTLEEQNDRPMTVPSENNEEQVIVPTEPSNVQEPRRSTRIIRPPVRLTLLNEIYQMESDGFDNDPVTYQEAMNDKDVEHWKKAMESEMDSMYTNQVWTLVDKPEGIKPIGCKWIYKRKLGPTGKVETYKARLVAKGYTQKAGIDYEETFSPVAMLKSIRILLSIAAHYDYEIWQMDVKTAFLNGNIREEIYMDQPVGFISHGQESKVCKLMKSIYGLKQASRSWNIRFDEAIKSFGFSQNIDEPCVYKKVSGRIITFLILYVDDILLIGNDVGAMSSIKMWLSSHFAMKDLGEASYILGIKLFRDRKKRLLGLSQVNYIDKILARFSMQDSKKGFSPFRHGVHLSKNMCPKTQEEREKMRNCPYASAVGSLMYAMLCTRPDICYAVSIVSRYQSNPDSDFQSNIDDRKSISRFVFTLGKGAISWRSCKQDTTADSTTEAEYIAASEAAKEAVWIRKFIQELGVVPSIESPITIHCDNNGAIANAVEPRAHKRTKHIERRFHLIRDIIHRGDVEITHIASANNVADPFTKALPQKVFEKHLDTMGVKYMYDWF</sequence>
<dbReference type="Pfam" id="PF13976">
    <property type="entry name" value="gag_pre-integrs"/>
    <property type="match status" value="1"/>
</dbReference>
<evidence type="ECO:0000256" key="2">
    <source>
        <dbReference type="ARBA" id="ARBA00022801"/>
    </source>
</evidence>
<evidence type="ECO:0000256" key="1">
    <source>
        <dbReference type="ARBA" id="ARBA00022723"/>
    </source>
</evidence>
<dbReference type="SUPFAM" id="SSF53098">
    <property type="entry name" value="Ribonuclease H-like"/>
    <property type="match status" value="1"/>
</dbReference>
<dbReference type="InterPro" id="IPR025724">
    <property type="entry name" value="GAG-pre-integrase_dom"/>
</dbReference>
<dbReference type="InterPro" id="IPR057670">
    <property type="entry name" value="SH3_retrovirus"/>
</dbReference>
<dbReference type="InterPro" id="IPR001584">
    <property type="entry name" value="Integrase_cat-core"/>
</dbReference>
<dbReference type="GO" id="GO:0016787">
    <property type="term" value="F:hydrolase activity"/>
    <property type="evidence" value="ECO:0007669"/>
    <property type="project" value="UniProtKB-KW"/>
</dbReference>
<dbReference type="InterPro" id="IPR013103">
    <property type="entry name" value="RVT_2"/>
</dbReference>
<dbReference type="InterPro" id="IPR036397">
    <property type="entry name" value="RNaseH_sf"/>
</dbReference>
<dbReference type="Pfam" id="PF25597">
    <property type="entry name" value="SH3_retrovirus"/>
    <property type="match status" value="1"/>
</dbReference>
<feature type="domain" description="Integrase catalytic" evidence="3">
    <location>
        <begin position="396"/>
        <end position="572"/>
    </location>
</feature>
<dbReference type="GO" id="GO:0046872">
    <property type="term" value="F:metal ion binding"/>
    <property type="evidence" value="ECO:0007669"/>
    <property type="project" value="UniProtKB-KW"/>
</dbReference>
<dbReference type="CDD" id="cd09272">
    <property type="entry name" value="RNase_HI_RT_Ty1"/>
    <property type="match status" value="1"/>
</dbReference>
<dbReference type="InterPro" id="IPR012337">
    <property type="entry name" value="RNaseH-like_sf"/>
</dbReference>
<gene>
    <name evidence="4" type="ORF">FSB_LOCUS38035</name>
</gene>
<dbReference type="Gene3D" id="3.30.420.10">
    <property type="entry name" value="Ribonuclease H-like superfamily/Ribonuclease H"/>
    <property type="match status" value="1"/>
</dbReference>
<dbReference type="Pfam" id="PF14223">
    <property type="entry name" value="Retrotran_gag_2"/>
    <property type="match status" value="1"/>
</dbReference>
<keyword evidence="1" id="KW-0479">Metal-binding</keyword>
<proteinExistence type="predicted"/>
<dbReference type="AlphaFoldDB" id="A0A2N9HEI5"/>
<evidence type="ECO:0000313" key="4">
    <source>
        <dbReference type="EMBL" id="SPD10153.1"/>
    </source>
</evidence>
<organism evidence="4">
    <name type="scientific">Fagus sylvatica</name>
    <name type="common">Beechnut</name>
    <dbReference type="NCBI Taxonomy" id="28930"/>
    <lineage>
        <taxon>Eukaryota</taxon>
        <taxon>Viridiplantae</taxon>
        <taxon>Streptophyta</taxon>
        <taxon>Embryophyta</taxon>
        <taxon>Tracheophyta</taxon>
        <taxon>Spermatophyta</taxon>
        <taxon>Magnoliopsida</taxon>
        <taxon>eudicotyledons</taxon>
        <taxon>Gunneridae</taxon>
        <taxon>Pentapetalae</taxon>
        <taxon>rosids</taxon>
        <taxon>fabids</taxon>
        <taxon>Fagales</taxon>
        <taxon>Fagaceae</taxon>
        <taxon>Fagus</taxon>
    </lineage>
</organism>
<name>A0A2N9HEI5_FAGSY</name>
<accession>A0A2N9HEI5</accession>
<keyword evidence="2" id="KW-0378">Hydrolase</keyword>